<evidence type="ECO:0000313" key="3">
    <source>
        <dbReference type="Proteomes" id="UP000018458"/>
    </source>
</evidence>
<reference evidence="2 3" key="1">
    <citation type="submission" date="2011-01" db="EMBL/GenBank/DDBJ databases">
        <authorList>
            <person name="Weinstock G."/>
            <person name="Sodergren E."/>
            <person name="Clifton S."/>
            <person name="Fulton L."/>
            <person name="Fulton B."/>
            <person name="Courtney L."/>
            <person name="Fronick C."/>
            <person name="Harrison M."/>
            <person name="Strong C."/>
            <person name="Farmer C."/>
            <person name="Delahaunty K."/>
            <person name="Markovic C."/>
            <person name="Hall O."/>
            <person name="Minx P."/>
            <person name="Tomlinson C."/>
            <person name="Mitreva M."/>
            <person name="Hou S."/>
            <person name="Chen J."/>
            <person name="Wollam A."/>
            <person name="Pepin K.H."/>
            <person name="Johnson M."/>
            <person name="Bhonagiri V."/>
            <person name="Zhang X."/>
            <person name="Suruliraj S."/>
            <person name="Warren W."/>
            <person name="Chinwalla A."/>
            <person name="Mardis E.R."/>
            <person name="Wilson R.K."/>
        </authorList>
    </citation>
    <scope>NUCLEOTIDE SEQUENCE [LARGE SCALE GENOMIC DNA]</scope>
    <source>
        <strain evidence="3">DSM 22608 / JCM 16073 / KCTC 15190 / YIT 12066</strain>
    </source>
</reference>
<protein>
    <submittedName>
        <fullName evidence="2">Uncharacterized protein</fullName>
    </submittedName>
</protein>
<accession>E8LKK3</accession>
<evidence type="ECO:0000256" key="1">
    <source>
        <dbReference type="SAM" id="MobiDB-lite"/>
    </source>
</evidence>
<sequence>MSTMAMTRMKTPINPPLQAHKGVEEKTSCGRENLPWIKLARIKQDTPTEQFIREAKKGDPN</sequence>
<dbReference type="EMBL" id="AEVO01000062">
    <property type="protein sequence ID" value="EFY06949.1"/>
    <property type="molecule type" value="Genomic_DNA"/>
</dbReference>
<dbReference type="HOGENOM" id="CLU_2921065_0_0_6"/>
<dbReference type="Proteomes" id="UP000018458">
    <property type="component" value="Unassembled WGS sequence"/>
</dbReference>
<comment type="caution">
    <text evidence="2">The sequence shown here is derived from an EMBL/GenBank/DDBJ whole genome shotgun (WGS) entry which is preliminary data.</text>
</comment>
<proteinExistence type="predicted"/>
<name>E8LKK3_SUCHY</name>
<evidence type="ECO:0000313" key="2">
    <source>
        <dbReference type="EMBL" id="EFY06949.1"/>
    </source>
</evidence>
<feature type="region of interest" description="Disordered" evidence="1">
    <location>
        <begin position="1"/>
        <end position="25"/>
    </location>
</feature>
<organism evidence="2 3">
    <name type="scientific">Succinatimonas hippei (strain DSM 22608 / JCM 16073 / KCTC 15190 / YIT 12066)</name>
    <dbReference type="NCBI Taxonomy" id="762983"/>
    <lineage>
        <taxon>Bacteria</taxon>
        <taxon>Pseudomonadati</taxon>
        <taxon>Pseudomonadota</taxon>
        <taxon>Gammaproteobacteria</taxon>
        <taxon>Aeromonadales</taxon>
        <taxon>Succinivibrionaceae</taxon>
        <taxon>Succinatimonas</taxon>
    </lineage>
</organism>
<dbReference type="AlphaFoldDB" id="E8LKK3"/>
<gene>
    <name evidence="2" type="ORF">HMPREF9444_01244</name>
</gene>
<keyword evidence="3" id="KW-1185">Reference proteome</keyword>